<protein>
    <submittedName>
        <fullName evidence="1">Uncharacterized protein</fullName>
    </submittedName>
</protein>
<feature type="non-terminal residue" evidence="1">
    <location>
        <position position="1"/>
    </location>
</feature>
<comment type="caution">
    <text evidence="1">The sequence shown here is derived from an EMBL/GenBank/DDBJ whole genome shotgun (WGS) entry which is preliminary data.</text>
</comment>
<reference evidence="1 2" key="1">
    <citation type="submission" date="2022-05" db="EMBL/GenBank/DDBJ databases">
        <authorList>
            <consortium name="Genoscope - CEA"/>
            <person name="William W."/>
        </authorList>
    </citation>
    <scope>NUCLEOTIDE SEQUENCE [LARGE SCALE GENOMIC DNA]</scope>
</reference>
<name>A0ABN8S303_9CNID</name>
<organism evidence="1 2">
    <name type="scientific">Porites lobata</name>
    <dbReference type="NCBI Taxonomy" id="104759"/>
    <lineage>
        <taxon>Eukaryota</taxon>
        <taxon>Metazoa</taxon>
        <taxon>Cnidaria</taxon>
        <taxon>Anthozoa</taxon>
        <taxon>Hexacorallia</taxon>
        <taxon>Scleractinia</taxon>
        <taxon>Fungiina</taxon>
        <taxon>Poritidae</taxon>
        <taxon>Porites</taxon>
    </lineage>
</organism>
<dbReference type="Proteomes" id="UP001159405">
    <property type="component" value="Unassembled WGS sequence"/>
</dbReference>
<dbReference type="EMBL" id="CALNXK010000416">
    <property type="protein sequence ID" value="CAH3185219.1"/>
    <property type="molecule type" value="Genomic_DNA"/>
</dbReference>
<sequence length="78" mass="8647">VINRLSYDACSAEKSKDLICPQESISFDSIGFYNTFCFSSLRSRDFVPEEMADGQPLHRLLGLLGLKDGEGATETKNL</sequence>
<evidence type="ECO:0000313" key="1">
    <source>
        <dbReference type="EMBL" id="CAH3185219.1"/>
    </source>
</evidence>
<proteinExistence type="predicted"/>
<keyword evidence="2" id="KW-1185">Reference proteome</keyword>
<evidence type="ECO:0000313" key="2">
    <source>
        <dbReference type="Proteomes" id="UP001159405"/>
    </source>
</evidence>
<accession>A0ABN8S303</accession>
<gene>
    <name evidence="1" type="ORF">PLOB_00032186</name>
</gene>